<evidence type="ECO:0000256" key="9">
    <source>
        <dbReference type="SAM" id="Phobius"/>
    </source>
</evidence>
<organism evidence="11 12">
    <name type="scientific">Larsenimonas suaedae</name>
    <dbReference type="NCBI Taxonomy" id="1851019"/>
    <lineage>
        <taxon>Bacteria</taxon>
        <taxon>Pseudomonadati</taxon>
        <taxon>Pseudomonadota</taxon>
        <taxon>Gammaproteobacteria</taxon>
        <taxon>Oceanospirillales</taxon>
        <taxon>Halomonadaceae</taxon>
        <taxon>Larsenimonas</taxon>
    </lineage>
</organism>
<dbReference type="Gene3D" id="1.25.40.10">
    <property type="entry name" value="Tetratricopeptide repeat domain"/>
    <property type="match status" value="1"/>
</dbReference>
<dbReference type="Pfam" id="PF09976">
    <property type="entry name" value="TPR_21"/>
    <property type="match status" value="1"/>
</dbReference>
<evidence type="ECO:0000256" key="5">
    <source>
        <dbReference type="ARBA" id="ARBA00023136"/>
    </source>
</evidence>
<dbReference type="EMBL" id="JARWAO010000001">
    <property type="protein sequence ID" value="MDR5895122.1"/>
    <property type="molecule type" value="Genomic_DNA"/>
</dbReference>
<gene>
    <name evidence="11" type="ORF">QC825_03390</name>
</gene>
<comment type="subcellular location">
    <subcellularLocation>
        <location evidence="1">Cell membrane</location>
        <topology evidence="1">Single-pass type II membrane protein</topology>
    </subcellularLocation>
</comment>
<dbReference type="PIRSF" id="PIRSF006170">
    <property type="entry name" value="YfgM"/>
    <property type="match status" value="1"/>
</dbReference>
<name>A0ABU1GUF6_9GAMM</name>
<keyword evidence="4 9" id="KW-1133">Transmembrane helix</keyword>
<dbReference type="PANTHER" id="PTHR38035:SF1">
    <property type="entry name" value="ANCILLARY SECYEG TRANSLOCON SUBUNIT"/>
    <property type="match status" value="1"/>
</dbReference>
<dbReference type="SUPFAM" id="SSF48452">
    <property type="entry name" value="TPR-like"/>
    <property type="match status" value="1"/>
</dbReference>
<proteinExistence type="inferred from homology"/>
<comment type="similarity">
    <text evidence="7">Belongs to the YfgM family.</text>
</comment>
<evidence type="ECO:0000256" key="2">
    <source>
        <dbReference type="ARBA" id="ARBA00022475"/>
    </source>
</evidence>
<dbReference type="InterPro" id="IPR011990">
    <property type="entry name" value="TPR-like_helical_dom_sf"/>
</dbReference>
<keyword evidence="12" id="KW-1185">Reference proteome</keyword>
<sequence>MADELRSEEDQVDAIKRWWKSSGSSILVGAVLAGIAVFGWKYWQDHQERQAAEASSRYQQLIQLVSQNQTIDDQTRPKVNELIDTIEQKDGDTLYANLATLIQARLAVQDGSMDSARNILSGLIERNQDAYIERVARINLARLQLGEGAPKDALSTLSSLSDGPLSGYAEAIRGDAHQALGQDQQALKAYKAAQQHAQQSDLPIFGLQLKIDDLAPEETP</sequence>
<evidence type="ECO:0000256" key="6">
    <source>
        <dbReference type="ARBA" id="ARBA00023186"/>
    </source>
</evidence>
<keyword evidence="2" id="KW-1003">Cell membrane</keyword>
<dbReference type="InterPro" id="IPR018704">
    <property type="entry name" value="SecYEG/CpoB_TPR"/>
</dbReference>
<dbReference type="RefSeq" id="WP_251592101.1">
    <property type="nucleotide sequence ID" value="NZ_JAMLJI010000002.1"/>
</dbReference>
<feature type="domain" description="Ancillary SecYEG translocon subunit/Cell division coordinator CpoB TPR" evidence="10">
    <location>
        <begin position="16"/>
        <end position="215"/>
    </location>
</feature>
<evidence type="ECO:0000313" key="12">
    <source>
        <dbReference type="Proteomes" id="UP001269375"/>
    </source>
</evidence>
<evidence type="ECO:0000259" key="10">
    <source>
        <dbReference type="Pfam" id="PF09976"/>
    </source>
</evidence>
<comment type="caution">
    <text evidence="11">The sequence shown here is derived from an EMBL/GenBank/DDBJ whole genome shotgun (WGS) entry which is preliminary data.</text>
</comment>
<dbReference type="Proteomes" id="UP001269375">
    <property type="component" value="Unassembled WGS sequence"/>
</dbReference>
<keyword evidence="6" id="KW-0143">Chaperone</keyword>
<keyword evidence="5 9" id="KW-0472">Membrane</keyword>
<dbReference type="PANTHER" id="PTHR38035">
    <property type="entry name" value="UPF0070 PROTEIN YFGM"/>
    <property type="match status" value="1"/>
</dbReference>
<evidence type="ECO:0000256" key="8">
    <source>
        <dbReference type="ARBA" id="ARBA00024235"/>
    </source>
</evidence>
<evidence type="ECO:0000256" key="7">
    <source>
        <dbReference type="ARBA" id="ARBA00024197"/>
    </source>
</evidence>
<dbReference type="InterPro" id="IPR026039">
    <property type="entry name" value="YfgM"/>
</dbReference>
<evidence type="ECO:0000256" key="4">
    <source>
        <dbReference type="ARBA" id="ARBA00022989"/>
    </source>
</evidence>
<protein>
    <recommendedName>
        <fullName evidence="8">Ancillary SecYEG translocon subunit</fullName>
    </recommendedName>
</protein>
<keyword evidence="3 9" id="KW-0812">Transmembrane</keyword>
<feature type="transmembrane region" description="Helical" evidence="9">
    <location>
        <begin position="26"/>
        <end position="43"/>
    </location>
</feature>
<evidence type="ECO:0000313" key="11">
    <source>
        <dbReference type="EMBL" id="MDR5895122.1"/>
    </source>
</evidence>
<evidence type="ECO:0000256" key="1">
    <source>
        <dbReference type="ARBA" id="ARBA00004401"/>
    </source>
</evidence>
<accession>A0ABU1GUF6</accession>
<reference evidence="11 12" key="1">
    <citation type="submission" date="2023-04" db="EMBL/GenBank/DDBJ databases">
        <title>A long-awaited taxogenomic arrangement of the family Halomonadaceae.</title>
        <authorList>
            <person name="De La Haba R."/>
            <person name="Chuvochina M."/>
            <person name="Wittouck S."/>
            <person name="Arahal D.R."/>
            <person name="Sanchez-Porro C."/>
            <person name="Hugenholtz P."/>
            <person name="Ventosa A."/>
        </authorList>
    </citation>
    <scope>NUCLEOTIDE SEQUENCE [LARGE SCALE GENOMIC DNA]</scope>
    <source>
        <strain evidence="11 12">DSM 22428</strain>
    </source>
</reference>
<evidence type="ECO:0000256" key="3">
    <source>
        <dbReference type="ARBA" id="ARBA00022692"/>
    </source>
</evidence>